<dbReference type="SUPFAM" id="SSF160240">
    <property type="entry name" value="Cation efflux protein cytoplasmic domain-like"/>
    <property type="match status" value="1"/>
</dbReference>
<feature type="domain" description="Cation efflux protein transmembrane" evidence="7">
    <location>
        <begin position="28"/>
        <end position="242"/>
    </location>
</feature>
<evidence type="ECO:0000256" key="3">
    <source>
        <dbReference type="ARBA" id="ARBA00022692"/>
    </source>
</evidence>
<evidence type="ECO:0000256" key="5">
    <source>
        <dbReference type="ARBA" id="ARBA00023136"/>
    </source>
</evidence>
<dbReference type="Proteomes" id="UP000184148">
    <property type="component" value="Unassembled WGS sequence"/>
</dbReference>
<dbReference type="AlphaFoldDB" id="A0A1M4W2E9"/>
<dbReference type="InterPro" id="IPR036837">
    <property type="entry name" value="Cation_efflux_CTD_sf"/>
</dbReference>
<dbReference type="Pfam" id="PF16916">
    <property type="entry name" value="ZT_dimer"/>
    <property type="match status" value="1"/>
</dbReference>
<dbReference type="Pfam" id="PF01545">
    <property type="entry name" value="Cation_efflux"/>
    <property type="match status" value="1"/>
</dbReference>
<keyword evidence="10" id="KW-1185">Reference proteome</keyword>
<gene>
    <name evidence="9" type="ORF">SAMN02745133_01083</name>
</gene>
<feature type="transmembrane region" description="Helical" evidence="6">
    <location>
        <begin position="94"/>
        <end position="114"/>
    </location>
</feature>
<dbReference type="Gene3D" id="3.30.70.1350">
    <property type="entry name" value="Cation efflux protein, cytoplasmic domain"/>
    <property type="match status" value="1"/>
</dbReference>
<evidence type="ECO:0000259" key="8">
    <source>
        <dbReference type="Pfam" id="PF16916"/>
    </source>
</evidence>
<keyword evidence="4 6" id="KW-1133">Transmembrane helix</keyword>
<reference evidence="10" key="1">
    <citation type="submission" date="2016-11" db="EMBL/GenBank/DDBJ databases">
        <authorList>
            <person name="Varghese N."/>
            <person name="Submissions S."/>
        </authorList>
    </citation>
    <scope>NUCLEOTIDE SEQUENCE [LARGE SCALE GENOMIC DNA]</scope>
    <source>
        <strain evidence="10">DSM 12395</strain>
    </source>
</reference>
<dbReference type="PANTHER" id="PTHR13414:SF9">
    <property type="entry name" value="PROTON-COUPLED ZINC ANTIPORTER SLC30A9, MITOCHONDRIAL"/>
    <property type="match status" value="1"/>
</dbReference>
<dbReference type="SUPFAM" id="SSF161111">
    <property type="entry name" value="Cation efflux protein transmembrane domain-like"/>
    <property type="match status" value="1"/>
</dbReference>
<keyword evidence="2" id="KW-0813">Transport</keyword>
<evidence type="ECO:0000259" key="7">
    <source>
        <dbReference type="Pfam" id="PF01545"/>
    </source>
</evidence>
<proteinExistence type="predicted"/>
<evidence type="ECO:0000256" key="2">
    <source>
        <dbReference type="ARBA" id="ARBA00022448"/>
    </source>
</evidence>
<keyword evidence="5 6" id="KW-0472">Membrane</keyword>
<dbReference type="EMBL" id="FQUY01000005">
    <property type="protein sequence ID" value="SHE75441.1"/>
    <property type="molecule type" value="Genomic_DNA"/>
</dbReference>
<evidence type="ECO:0000256" key="1">
    <source>
        <dbReference type="ARBA" id="ARBA00004141"/>
    </source>
</evidence>
<keyword evidence="3 6" id="KW-0812">Transmembrane</keyword>
<dbReference type="InterPro" id="IPR040177">
    <property type="entry name" value="SLC30A9"/>
</dbReference>
<feature type="domain" description="Cation efflux protein cytoplasmic" evidence="8">
    <location>
        <begin position="247"/>
        <end position="320"/>
    </location>
</feature>
<dbReference type="InterPro" id="IPR058533">
    <property type="entry name" value="Cation_efflux_TM"/>
</dbReference>
<dbReference type="NCBIfam" id="TIGR01297">
    <property type="entry name" value="CDF"/>
    <property type="match status" value="1"/>
</dbReference>
<dbReference type="GO" id="GO:0016020">
    <property type="term" value="C:membrane"/>
    <property type="evidence" value="ECO:0007669"/>
    <property type="project" value="UniProtKB-SubCell"/>
</dbReference>
<dbReference type="Gene3D" id="1.20.1510.10">
    <property type="entry name" value="Cation efflux protein transmembrane domain"/>
    <property type="match status" value="1"/>
</dbReference>
<name>A0A1M4W2E9_9FIRM</name>
<feature type="transmembrane region" description="Helical" evidence="6">
    <location>
        <begin position="191"/>
        <end position="210"/>
    </location>
</feature>
<dbReference type="InterPro" id="IPR027470">
    <property type="entry name" value="Cation_efflux_CTD"/>
</dbReference>
<dbReference type="InterPro" id="IPR027469">
    <property type="entry name" value="Cation_efflux_TMD_sf"/>
</dbReference>
<dbReference type="PANTHER" id="PTHR13414">
    <property type="entry name" value="HUEL-CATION TRANSPORTER"/>
    <property type="match status" value="1"/>
</dbReference>
<organism evidence="9 10">
    <name type="scientific">Desulforamulus putei DSM 12395</name>
    <dbReference type="NCBI Taxonomy" id="1121429"/>
    <lineage>
        <taxon>Bacteria</taxon>
        <taxon>Bacillati</taxon>
        <taxon>Bacillota</taxon>
        <taxon>Clostridia</taxon>
        <taxon>Eubacteriales</taxon>
        <taxon>Peptococcaceae</taxon>
        <taxon>Desulforamulus</taxon>
    </lineage>
</organism>
<evidence type="ECO:0000256" key="6">
    <source>
        <dbReference type="SAM" id="Phobius"/>
    </source>
</evidence>
<evidence type="ECO:0000313" key="9">
    <source>
        <dbReference type="EMBL" id="SHE75441.1"/>
    </source>
</evidence>
<dbReference type="GO" id="GO:0006829">
    <property type="term" value="P:zinc ion transport"/>
    <property type="evidence" value="ECO:0007669"/>
    <property type="project" value="InterPro"/>
</dbReference>
<dbReference type="STRING" id="1121429.SAMN02745133_01083"/>
<comment type="subcellular location">
    <subcellularLocation>
        <location evidence="1">Membrane</location>
        <topology evidence="1">Multi-pass membrane protein</topology>
    </subcellularLocation>
</comment>
<protein>
    <submittedName>
        <fullName evidence="9">Cation diffusion facilitator family transporter</fullName>
    </submittedName>
</protein>
<feature type="transmembrane region" description="Helical" evidence="6">
    <location>
        <begin position="29"/>
        <end position="51"/>
    </location>
</feature>
<accession>A0A1M4W2E9</accession>
<evidence type="ECO:0000256" key="4">
    <source>
        <dbReference type="ARBA" id="ARBA00022989"/>
    </source>
</evidence>
<sequence>MGHSHAMIERNILTRGGNMAHNSESAIKAALLANGVIMLMKLVAAVMSGSASMMAEFKHSLGDWANGFFLLIGIRQARRPVDDKYQFGHGKRVFFWSFVASLGMLFIGGALSIYGGMQKIIHPEHLEYVGLNLGIIGFSILFEIYSMTMAVKAIMHEVGETATGLRMFLKVIPALARATPATRFIFLEDSAALIGLLLAGGAITLSVVTGNVLFDGLASILIGILLLIIALATAKENVAAILGEAADPALIQEMGNFVLSLDGVKDVHSVRSMCIGPNSYLVELVIEANENTCLSECDLINERVTSQVKEKFKEFVHVHVSIISDDKKRDWVCQAPATD</sequence>
<dbReference type="GO" id="GO:0008324">
    <property type="term" value="F:monoatomic cation transmembrane transporter activity"/>
    <property type="evidence" value="ECO:0007669"/>
    <property type="project" value="InterPro"/>
</dbReference>
<evidence type="ECO:0000313" key="10">
    <source>
        <dbReference type="Proteomes" id="UP000184148"/>
    </source>
</evidence>
<dbReference type="InterPro" id="IPR002524">
    <property type="entry name" value="Cation_efflux"/>
</dbReference>
<feature type="transmembrane region" description="Helical" evidence="6">
    <location>
        <begin position="216"/>
        <end position="234"/>
    </location>
</feature>
<feature type="transmembrane region" description="Helical" evidence="6">
    <location>
        <begin position="126"/>
        <end position="145"/>
    </location>
</feature>